<keyword evidence="2" id="KW-1003">Cell membrane</keyword>
<evidence type="ECO:0000259" key="7">
    <source>
        <dbReference type="Pfam" id="PF01478"/>
    </source>
</evidence>
<accession>A0A561QRB1</accession>
<comment type="subcellular location">
    <subcellularLocation>
        <location evidence="1">Cell membrane</location>
        <topology evidence="1">Multi-pass membrane protein</topology>
    </subcellularLocation>
</comment>
<reference evidence="8 9" key="1">
    <citation type="submission" date="2019-06" db="EMBL/GenBank/DDBJ databases">
        <title>Sorghum-associated microbial communities from plants grown in Nebraska, USA.</title>
        <authorList>
            <person name="Schachtman D."/>
        </authorList>
    </citation>
    <scope>NUCLEOTIDE SEQUENCE [LARGE SCALE GENOMIC DNA]</scope>
    <source>
        <strain evidence="8 9">1225</strain>
    </source>
</reference>
<evidence type="ECO:0000256" key="6">
    <source>
        <dbReference type="SAM" id="Phobius"/>
    </source>
</evidence>
<gene>
    <name evidence="8" type="ORF">FHW37_104204</name>
</gene>
<dbReference type="Gene3D" id="1.20.120.1220">
    <property type="match status" value="1"/>
</dbReference>
<name>A0A561QRB1_9HYPH</name>
<dbReference type="GO" id="GO:0005886">
    <property type="term" value="C:plasma membrane"/>
    <property type="evidence" value="ECO:0007669"/>
    <property type="project" value="UniProtKB-SubCell"/>
</dbReference>
<dbReference type="OrthoDB" id="5329005at2"/>
<keyword evidence="9" id="KW-1185">Reference proteome</keyword>
<dbReference type="PANTHER" id="PTHR36506:SF1">
    <property type="entry name" value="PREFLAGELLIN PEPTIDASE"/>
    <property type="match status" value="1"/>
</dbReference>
<dbReference type="AlphaFoldDB" id="A0A561QRB1"/>
<dbReference type="PANTHER" id="PTHR36506">
    <property type="entry name" value="PREFLAGELLIN PEPTIDASE"/>
    <property type="match status" value="1"/>
</dbReference>
<sequence length="174" mass="18292">MADVVVAVLIFSVLPLALAFAALSDLWTMTIPNFISAVAIVAFLLLAPLSGLAWPVIGMSLAAALLVFIVCFGLFAFRIMGGGDAKLLTATALWFGYDPSLLVFLVTVAYVGGALTLIMLLLRTQANSAMAIGIRLPASLSTEKKIPYGIAIAIGGFMTLQQAPIFLAAMQTLR</sequence>
<proteinExistence type="predicted"/>
<protein>
    <submittedName>
        <fullName evidence="8">Prepilin peptidase CpaA</fullName>
    </submittedName>
</protein>
<feature type="transmembrane region" description="Helical" evidence="6">
    <location>
        <begin position="31"/>
        <end position="54"/>
    </location>
</feature>
<evidence type="ECO:0000256" key="4">
    <source>
        <dbReference type="ARBA" id="ARBA00022989"/>
    </source>
</evidence>
<dbReference type="EMBL" id="VIWP01000004">
    <property type="protein sequence ID" value="TWF52935.1"/>
    <property type="molecule type" value="Genomic_DNA"/>
</dbReference>
<dbReference type="Proteomes" id="UP000320653">
    <property type="component" value="Unassembled WGS sequence"/>
</dbReference>
<keyword evidence="5 6" id="KW-0472">Membrane</keyword>
<dbReference type="InterPro" id="IPR052218">
    <property type="entry name" value="Preflagellin_Peptidase"/>
</dbReference>
<evidence type="ECO:0000256" key="3">
    <source>
        <dbReference type="ARBA" id="ARBA00022692"/>
    </source>
</evidence>
<keyword evidence="4 6" id="KW-1133">Transmembrane helix</keyword>
<feature type="transmembrane region" description="Helical" evidence="6">
    <location>
        <begin position="101"/>
        <end position="122"/>
    </location>
</feature>
<evidence type="ECO:0000256" key="1">
    <source>
        <dbReference type="ARBA" id="ARBA00004651"/>
    </source>
</evidence>
<feature type="domain" description="Prepilin type IV endopeptidase peptidase" evidence="7">
    <location>
        <begin position="13"/>
        <end position="113"/>
    </location>
</feature>
<evidence type="ECO:0000313" key="9">
    <source>
        <dbReference type="Proteomes" id="UP000320653"/>
    </source>
</evidence>
<comment type="caution">
    <text evidence="8">The sequence shown here is derived from an EMBL/GenBank/DDBJ whole genome shotgun (WGS) entry which is preliminary data.</text>
</comment>
<keyword evidence="3 6" id="KW-0812">Transmembrane</keyword>
<evidence type="ECO:0000313" key="8">
    <source>
        <dbReference type="EMBL" id="TWF52935.1"/>
    </source>
</evidence>
<organism evidence="8 9">
    <name type="scientific">Neorhizobium alkalisoli</name>
    <dbReference type="NCBI Taxonomy" id="528178"/>
    <lineage>
        <taxon>Bacteria</taxon>
        <taxon>Pseudomonadati</taxon>
        <taxon>Pseudomonadota</taxon>
        <taxon>Alphaproteobacteria</taxon>
        <taxon>Hyphomicrobiales</taxon>
        <taxon>Rhizobiaceae</taxon>
        <taxon>Rhizobium/Agrobacterium group</taxon>
        <taxon>Neorhizobium</taxon>
    </lineage>
</organism>
<feature type="transmembrane region" description="Helical" evidence="6">
    <location>
        <begin position="148"/>
        <end position="170"/>
    </location>
</feature>
<dbReference type="InterPro" id="IPR000045">
    <property type="entry name" value="Prepilin_IV_endopep_pep"/>
</dbReference>
<feature type="transmembrane region" description="Helical" evidence="6">
    <location>
        <begin position="61"/>
        <end position="81"/>
    </location>
</feature>
<dbReference type="RefSeq" id="WP_145638382.1">
    <property type="nucleotide sequence ID" value="NZ_VIWP01000004.1"/>
</dbReference>
<evidence type="ECO:0000256" key="2">
    <source>
        <dbReference type="ARBA" id="ARBA00022475"/>
    </source>
</evidence>
<dbReference type="GO" id="GO:0004190">
    <property type="term" value="F:aspartic-type endopeptidase activity"/>
    <property type="evidence" value="ECO:0007669"/>
    <property type="project" value="InterPro"/>
</dbReference>
<dbReference type="Pfam" id="PF01478">
    <property type="entry name" value="Peptidase_A24"/>
    <property type="match status" value="1"/>
</dbReference>
<evidence type="ECO:0000256" key="5">
    <source>
        <dbReference type="ARBA" id="ARBA00023136"/>
    </source>
</evidence>